<name>A0ABP3BVG7_9GAMM</name>
<comment type="caution">
    <text evidence="1">The sequence shown here is derived from an EMBL/GenBank/DDBJ whole genome shotgun (WGS) entry which is preliminary data.</text>
</comment>
<keyword evidence="2" id="KW-1185">Reference proteome</keyword>
<protein>
    <recommendedName>
        <fullName evidence="3">DUF3108 domain-containing protein</fullName>
    </recommendedName>
</protein>
<dbReference type="Proteomes" id="UP000023842">
    <property type="component" value="Unassembled WGS sequence"/>
</dbReference>
<evidence type="ECO:0008006" key="3">
    <source>
        <dbReference type="Google" id="ProtNLM"/>
    </source>
</evidence>
<evidence type="ECO:0000313" key="2">
    <source>
        <dbReference type="Proteomes" id="UP000023842"/>
    </source>
</evidence>
<dbReference type="EMBL" id="JFJN01000062">
    <property type="protein sequence ID" value="EZH78585.1"/>
    <property type="molecule type" value="Genomic_DNA"/>
</dbReference>
<organism evidence="1 2">
    <name type="scientific">Ectopseudomonas composti</name>
    <dbReference type="NCBI Taxonomy" id="658457"/>
    <lineage>
        <taxon>Bacteria</taxon>
        <taxon>Pseudomonadati</taxon>
        <taxon>Pseudomonadota</taxon>
        <taxon>Gammaproteobacteria</taxon>
        <taxon>Pseudomonadales</taxon>
        <taxon>Pseudomonadaceae</taxon>
        <taxon>Ectopseudomonas</taxon>
    </lineage>
</organism>
<sequence length="208" mass="22441">MLGHSQSAPCSRPWLAAMLLFIAPYGFAQDVFERFGERPYKGRVDYLVELPTGKSITQYGTGSVLLERSAPGKANLQLQSKVSGTATEAELTIPGIYDDTGWRGDPGEVQVSIDADGRIKGGGTSDGRTFLFSGTFSPTDVRLEVRVTMAREEGGAPAGTILTYDYRVKRESFEAQVGQDEEGGCRLVMRPIANFGGGMTMAQVPECD</sequence>
<accession>A0ABP3BVG7</accession>
<reference evidence="2" key="1">
    <citation type="journal article" date="2014" name="Genome Announc.">
        <title>Draft Genome Sequence of the algae degrading bacterium Pseudomonas mendocina AD6.</title>
        <authorList>
            <person name="Barney B.M."/>
            <person name="Lenneman E.M."/>
        </authorList>
    </citation>
    <scope>NUCLEOTIDE SEQUENCE [LARGE SCALE GENOMIC DNA]</scope>
    <source>
        <strain evidence="2">AD6</strain>
    </source>
</reference>
<evidence type="ECO:0000313" key="1">
    <source>
        <dbReference type="EMBL" id="EZH78585.1"/>
    </source>
</evidence>
<proteinExistence type="predicted"/>
<gene>
    <name evidence="1" type="ORF">AU05_18850</name>
</gene>